<dbReference type="Proteomes" id="UP000789405">
    <property type="component" value="Unassembled WGS sequence"/>
</dbReference>
<evidence type="ECO:0000313" key="1">
    <source>
        <dbReference type="EMBL" id="CAG8485762.1"/>
    </source>
</evidence>
<dbReference type="EMBL" id="CAJVPY010000657">
    <property type="protein sequence ID" value="CAG8485762.1"/>
    <property type="molecule type" value="Genomic_DNA"/>
</dbReference>
<dbReference type="AlphaFoldDB" id="A0A9N8WKM6"/>
<comment type="caution">
    <text evidence="1">The sequence shown here is derived from an EMBL/GenBank/DDBJ whole genome shotgun (WGS) entry which is preliminary data.</text>
</comment>
<proteinExistence type="predicted"/>
<accession>A0A9N8WKM6</accession>
<name>A0A9N8WKM6_9GLOM</name>
<organism evidence="1 2">
    <name type="scientific">Dentiscutata erythropus</name>
    <dbReference type="NCBI Taxonomy" id="1348616"/>
    <lineage>
        <taxon>Eukaryota</taxon>
        <taxon>Fungi</taxon>
        <taxon>Fungi incertae sedis</taxon>
        <taxon>Mucoromycota</taxon>
        <taxon>Glomeromycotina</taxon>
        <taxon>Glomeromycetes</taxon>
        <taxon>Diversisporales</taxon>
        <taxon>Gigasporaceae</taxon>
        <taxon>Dentiscutata</taxon>
    </lineage>
</organism>
<keyword evidence="2" id="KW-1185">Reference proteome</keyword>
<gene>
    <name evidence="1" type="ORF">DERYTH_LOCUS2156</name>
</gene>
<reference evidence="1" key="1">
    <citation type="submission" date="2021-06" db="EMBL/GenBank/DDBJ databases">
        <authorList>
            <person name="Kallberg Y."/>
            <person name="Tangrot J."/>
            <person name="Rosling A."/>
        </authorList>
    </citation>
    <scope>NUCLEOTIDE SEQUENCE</scope>
    <source>
        <strain evidence="1">MA453B</strain>
    </source>
</reference>
<sequence length="66" mass="7740">MSGSTSQNYAKFEEWKNNKTKITYLRILEDKRKMAELQNETKPRLYFKPSEPAAENSIKILTCIVN</sequence>
<evidence type="ECO:0000313" key="2">
    <source>
        <dbReference type="Proteomes" id="UP000789405"/>
    </source>
</evidence>
<protein>
    <submittedName>
        <fullName evidence="1">26406_t:CDS:1</fullName>
    </submittedName>
</protein>